<reference evidence="2" key="1">
    <citation type="submission" date="2016-07" db="EMBL/GenBank/DDBJ databases">
        <title>Sequence Frankia sp. strain CcI1.17.</title>
        <authorList>
            <person name="Ghodhbane-Gtari F."/>
            <person name="Swanson E."/>
            <person name="Gueddou A."/>
            <person name="Morris K."/>
            <person name="Hezbri K."/>
            <person name="Ktari A."/>
            <person name="Nouioui I."/>
            <person name="Abebe-Akele F."/>
            <person name="Simpson S."/>
            <person name="Thomas K."/>
            <person name="Gtari M."/>
            <person name="Tisa L.S."/>
            <person name="Hurst S."/>
        </authorList>
    </citation>
    <scope>NUCLEOTIDE SEQUENCE [LARGE SCALE GENOMIC DNA]</scope>
    <source>
        <strain evidence="2">Cc1.17</strain>
    </source>
</reference>
<keyword evidence="2" id="KW-1185">Reference proteome</keyword>
<accession>A0A1S1QEC4</accession>
<evidence type="ECO:0000313" key="2">
    <source>
        <dbReference type="Proteomes" id="UP000179627"/>
    </source>
</evidence>
<protein>
    <submittedName>
        <fullName evidence="1">Uncharacterized protein</fullName>
    </submittedName>
</protein>
<evidence type="ECO:0000313" key="1">
    <source>
        <dbReference type="EMBL" id="OHV32007.1"/>
    </source>
</evidence>
<organism evidence="1 2">
    <name type="scientific">Parafrankia colletiae</name>
    <dbReference type="NCBI Taxonomy" id="573497"/>
    <lineage>
        <taxon>Bacteria</taxon>
        <taxon>Bacillati</taxon>
        <taxon>Actinomycetota</taxon>
        <taxon>Actinomycetes</taxon>
        <taxon>Frankiales</taxon>
        <taxon>Frankiaceae</taxon>
        <taxon>Parafrankia</taxon>
    </lineage>
</organism>
<sequence>MAFLDETSNLRLDGDGRRSVTTAELRERTPRALAQELSEYGGWSQDLAAVFAATDHPALLAALVQCWLEKRGSGSGNTHLRAIVNNPNLPRAVGENPMVAVLKGRPDALDPTDWQTVDVLLECAGNPLLPGQAEECRRQLLQLPPGAAREHLCRLARNSAPALAVVRQAGWYPEDEAERLLFYFLTRDLWSYAVRDPDGRLLRDAYRRSDVSTQAAIRKVVRELAAARTSAAGVGSRTAGNVGGPGSATHGGDLERGWHGFVTFDLVGFSADVGCGAVPAPVASPRGTRSGSRRRGGGLGNGGIDASWSAFGGGCGSAGGCGGGGCGGGGGGCGGGGC</sequence>
<dbReference type="AlphaFoldDB" id="A0A1S1QEC4"/>
<dbReference type="RefSeq" id="WP_071088096.1">
    <property type="nucleotide sequence ID" value="NZ_MBLM01000141.1"/>
</dbReference>
<gene>
    <name evidence="1" type="ORF">CC117_05625</name>
</gene>
<dbReference type="EMBL" id="MBLM01000141">
    <property type="protein sequence ID" value="OHV32007.1"/>
    <property type="molecule type" value="Genomic_DNA"/>
</dbReference>
<name>A0A1S1QEC4_9ACTN</name>
<proteinExistence type="predicted"/>
<comment type="caution">
    <text evidence="1">The sequence shown here is derived from an EMBL/GenBank/DDBJ whole genome shotgun (WGS) entry which is preliminary data.</text>
</comment>
<dbReference type="OrthoDB" id="5196279at2"/>
<dbReference type="Proteomes" id="UP000179627">
    <property type="component" value="Unassembled WGS sequence"/>
</dbReference>